<organism evidence="8 9">
    <name type="scientific">Blattamonas nauphoetae</name>
    <dbReference type="NCBI Taxonomy" id="2049346"/>
    <lineage>
        <taxon>Eukaryota</taxon>
        <taxon>Metamonada</taxon>
        <taxon>Preaxostyla</taxon>
        <taxon>Oxymonadida</taxon>
        <taxon>Blattamonas</taxon>
    </lineage>
</organism>
<feature type="region of interest" description="Disordered" evidence="6">
    <location>
        <begin position="1372"/>
        <end position="1393"/>
    </location>
</feature>
<evidence type="ECO:0000256" key="2">
    <source>
        <dbReference type="ARBA" id="ARBA00010704"/>
    </source>
</evidence>
<sequence>MYAVLTSTPYSHFPFAEKEASPHIVAFSVNGCYAASMDINGKQILFHDILANKCETLLPFPDSFLQEEIITTMAIFDIPTLPPTIQQSKSRETSFSPDSGFFTPNLKPESEYLIFRLVSGGKDPFLAQFNAITEKPSLTLDLLSGAAMGLLNLLGFRKNKPEDEKLFVPPLLTVSASHQLHQLVDSERTCSSLHLSPCGRFLAATDSLGRVSVVESETGQMLHLFKGRRNASIAWLRQKVTDSATNSSRLLLFLVIVSPQRGIVEVFLLPHFSRVGGLNIDGSVRSVQMMYPISITQPLSINEGGPLLSVSPFIANSSFEQPVYLVGNGTVYSLRVSLDPVQSLPSNTSISSPYSSTLITEITGESDTPHPSQAQTPTILLEKPKVIVEKEESSSSETENSEKSSLEKHLLMTMSKTLSVRADRQESVMGWIIHQDCERLTSPVHVETHPCGNSHPLASPEEHNLHHRLDPSVLDEYDIHSSIFTAQSLKETFDDPLEAHVEDKQVAIPKIPPPQVGPDFFLTTRHLSQFSERQLSPEHFGIYLEKITNSTNPDLEEMYDVTLEDLLLLAQKRNEELIDAWNKDQRIRVLKILMQLCRILIDVTNPSFFPRYFSMLCNSLQYFRAMIFERVRFYVLEEELEIETQGLFSQHENVYTYMDFWYLQVSSLSDVVTRTLLEGCLLPALTFISQQRSKENEDEDEFIPMPLDDESSSSDSDTSSNISTVVDLEEDSSFCLKTFRRLLQQCSGISHPIVSSYCRSFILLVGIQLGDFSLYRPFVDMNEPDYSPEDYIEDEIVINRMKIKDPHVYLDNLKDFAFILRKMRDQTILEQLKQDEIDVSLFYRAFSPCIQIHLYSVLYAPNITSNLVVPQILFCYEWSHYQYFLLFHFFELIPTQLIAFHAPEIINILRFVVNLHQHKTLKPKKKKKKKQVELPAGDTDTQVIEESVAETMIESDHEEEPQSNYLSDLPPATLASLQADSSIHSSSFLLLLNEFCFHITNCTIEDDQRRLLLFVSFLSILSQITDLKDYLVLYKAFLPFALKFLDASSLTLLFTDQAQHILASNEIVYSTQQQQLIESTLETKLDLVNSTINAASVIMSRRSLRKSPFVSKREWMPPHPLSFVLSFLYSLQLARAIDILNPKQAPTIEGANINALMRAESHVTMNDRAGMSRVETAATQFTRSEWDNAEQQEDTIADLSVVDDGSMVPETEDDKLYQMSRRRSSVSSTVTRRSTLKGKMMLGGASITNAFADEPPTPLPPPPRRTRRKKKKRRTGLISGEVYHDPLSSDALEFAFGLDGGDKNLKMFNQQYGQLETESIVTGYMSGMTGMTGYSDEKASNAMNSYSTFPSQSFVSQSYLSGTYSQISRPTVMTTNQSGTDNGTSETSKEKSFVTPPSFQIDETIYNSTLHVNLNSGQTESGKTSYTLLLGEIIELCITTKVDDKLHTALPLLITLADFHYLFWLLPQSAAAHYGERILKQVGGPLAPVITRLVTARFGFQIAKLAFGGLMKVDTSEERMRECDSTITNFLNKLDMTSTPEQHLSLLSEFRATFPHFFKMRHNLVYHATRLAMTTYRPLWTHSFPQFLPLPNSVRAAIAFADATLSSLPDTIEKALVTLNTAQVATVVRLSDQAEHFFRMLNSILLTLSSKSKSKFEQDEEEDQIVAVLTTMLGFYIVFPTPQPHGAFSLIRSARRIIVDRQWRKDSQTKGILLCRLLGCLKGLFQDTYAMQIKGITCNDVTKSCDKEYKEDLASLFDDTMDALNFEVKRLQDVPNQTAHQNCIALSFLAIDTSLVYCSLNLRLAQDVAKLFKTANFKVQETKAVIVGGKITHYFAHQTNIIRRVHYLAHVGQELLYSKLLNSIEKYAE</sequence>
<feature type="compositionally biased region" description="Polar residues" evidence="6">
    <location>
        <begin position="364"/>
        <end position="378"/>
    </location>
</feature>
<proteinExistence type="inferred from homology"/>
<evidence type="ECO:0000313" key="8">
    <source>
        <dbReference type="EMBL" id="KAK2964446.1"/>
    </source>
</evidence>
<keyword evidence="4" id="KW-0967">Endosome</keyword>
<reference evidence="8 9" key="1">
    <citation type="journal article" date="2022" name="bioRxiv">
        <title>Genomics of Preaxostyla Flagellates Illuminates Evolutionary Transitions and the Path Towards Mitochondrial Loss.</title>
        <authorList>
            <person name="Novak L.V.F."/>
            <person name="Treitli S.C."/>
            <person name="Pyrih J."/>
            <person name="Halakuc P."/>
            <person name="Pipaliya S.V."/>
            <person name="Vacek V."/>
            <person name="Brzon O."/>
            <person name="Soukal P."/>
            <person name="Eme L."/>
            <person name="Dacks J.B."/>
            <person name="Karnkowska A."/>
            <person name="Elias M."/>
            <person name="Hampl V."/>
        </authorList>
    </citation>
    <scope>NUCLEOTIDE SEQUENCE [LARGE SCALE GENOMIC DNA]</scope>
    <source>
        <strain evidence="8">NAU3</strain>
        <tissue evidence="8">Gut</tissue>
    </source>
</reference>
<feature type="region of interest" description="Disordered" evidence="6">
    <location>
        <begin position="364"/>
        <end position="406"/>
    </location>
</feature>
<dbReference type="Pfam" id="PF14655">
    <property type="entry name" value="RAB3GAP2_N"/>
    <property type="match status" value="1"/>
</dbReference>
<protein>
    <submittedName>
        <fullName evidence="8">Rab3 GTPase-activating protein regulatory subunit N-terminus</fullName>
    </submittedName>
</protein>
<keyword evidence="5" id="KW-0653">Protein transport</keyword>
<evidence type="ECO:0000256" key="5">
    <source>
        <dbReference type="ARBA" id="ARBA00022927"/>
    </source>
</evidence>
<comment type="similarity">
    <text evidence="2">Belongs to the VPS35L family.</text>
</comment>
<feature type="compositionally biased region" description="Acidic residues" evidence="6">
    <location>
        <begin position="696"/>
        <end position="712"/>
    </location>
</feature>
<feature type="compositionally biased region" description="Basic residues" evidence="6">
    <location>
        <begin position="1264"/>
        <end position="1275"/>
    </location>
</feature>
<feature type="compositionally biased region" description="Polar residues" evidence="6">
    <location>
        <begin position="1372"/>
        <end position="1386"/>
    </location>
</feature>
<evidence type="ECO:0000256" key="3">
    <source>
        <dbReference type="ARBA" id="ARBA00022448"/>
    </source>
</evidence>
<evidence type="ECO:0000259" key="7">
    <source>
        <dbReference type="Pfam" id="PF14655"/>
    </source>
</evidence>
<evidence type="ECO:0000256" key="4">
    <source>
        <dbReference type="ARBA" id="ARBA00022753"/>
    </source>
</evidence>
<keyword evidence="3" id="KW-0813">Transport</keyword>
<gene>
    <name evidence="8" type="ORF">BLNAU_362</name>
</gene>
<dbReference type="InterPro" id="IPR029705">
    <property type="entry name" value="VPS35L"/>
</dbReference>
<dbReference type="PANTHER" id="PTHR13673:SF0">
    <property type="entry name" value="VPS35 ENDOSOMAL PROTEIN-SORTING FACTOR-LIKE"/>
    <property type="match status" value="1"/>
</dbReference>
<keyword evidence="9" id="KW-1185">Reference proteome</keyword>
<comment type="caution">
    <text evidence="8">The sequence shown here is derived from an EMBL/GenBank/DDBJ whole genome shotgun (WGS) entry which is preliminary data.</text>
</comment>
<name>A0ABQ9YLA3_9EUKA</name>
<dbReference type="Proteomes" id="UP001281761">
    <property type="component" value="Unassembled WGS sequence"/>
</dbReference>
<evidence type="ECO:0000256" key="6">
    <source>
        <dbReference type="SAM" id="MobiDB-lite"/>
    </source>
</evidence>
<dbReference type="EMBL" id="JARBJD010000002">
    <property type="protein sequence ID" value="KAK2964446.1"/>
    <property type="molecule type" value="Genomic_DNA"/>
</dbReference>
<dbReference type="InterPro" id="IPR032839">
    <property type="entry name" value="RAB3GAP_N"/>
</dbReference>
<feature type="region of interest" description="Disordered" evidence="6">
    <location>
        <begin position="692"/>
        <end position="722"/>
    </location>
</feature>
<evidence type="ECO:0000256" key="1">
    <source>
        <dbReference type="ARBA" id="ARBA00004177"/>
    </source>
</evidence>
<feature type="region of interest" description="Disordered" evidence="6">
    <location>
        <begin position="1248"/>
        <end position="1275"/>
    </location>
</feature>
<feature type="compositionally biased region" description="Basic and acidic residues" evidence="6">
    <location>
        <begin position="382"/>
        <end position="393"/>
    </location>
</feature>
<dbReference type="InterPro" id="IPR036322">
    <property type="entry name" value="WD40_repeat_dom_sf"/>
</dbReference>
<dbReference type="SUPFAM" id="SSF50978">
    <property type="entry name" value="WD40 repeat-like"/>
    <property type="match status" value="1"/>
</dbReference>
<dbReference type="PANTHER" id="PTHR13673">
    <property type="entry name" value="ESOPHAGEAL CANCER ASSOCIATED PROTEIN"/>
    <property type="match status" value="1"/>
</dbReference>
<accession>A0ABQ9YLA3</accession>
<feature type="domain" description="Rab3-GAP regulatory subunit N-terminal" evidence="7">
    <location>
        <begin position="80"/>
        <end position="284"/>
    </location>
</feature>
<comment type="subcellular location">
    <subcellularLocation>
        <location evidence="1">Endosome</location>
    </subcellularLocation>
</comment>
<evidence type="ECO:0000313" key="9">
    <source>
        <dbReference type="Proteomes" id="UP001281761"/>
    </source>
</evidence>